<comment type="caution">
    <text evidence="1">The sequence shown here is derived from an EMBL/GenBank/DDBJ whole genome shotgun (WGS) entry which is preliminary data.</text>
</comment>
<sequence>MFYKEHGCKEGFFSALNRCVTTSFFNAAPVTGKNTQSHPSSELIPRTPKILGQEQYLAIPTFIRQGKTLGL</sequence>
<dbReference type="RefSeq" id="WP_307632013.1">
    <property type="nucleotide sequence ID" value="NZ_JAPHEH010000001.1"/>
</dbReference>
<accession>A0A9X4MLL0</accession>
<reference evidence="1" key="1">
    <citation type="journal article" date="2022" name="bioRxiv">
        <title>Thiovibrio frasassiensisgen. nov., sp. nov., an autotrophic, elemental sulfur disproportionating bacterium isolated from sulfidic karst sediment, and proposal of Thiovibrionaceae fam. nov.</title>
        <authorList>
            <person name="Aronson H."/>
            <person name="Thomas C."/>
            <person name="Bhattacharyya M."/>
            <person name="Eckstein S."/>
            <person name="Jensen S."/>
            <person name="Barco R."/>
            <person name="Macalady J."/>
            <person name="Amend J."/>
        </authorList>
    </citation>
    <scope>NUCLEOTIDE SEQUENCE</scope>
    <source>
        <strain evidence="1">RS19-109</strain>
    </source>
</reference>
<keyword evidence="2" id="KW-1185">Reference proteome</keyword>
<gene>
    <name evidence="1" type="ORF">OLX77_02540</name>
</gene>
<reference evidence="1" key="2">
    <citation type="submission" date="2022-10" db="EMBL/GenBank/DDBJ databases">
        <authorList>
            <person name="Aronson H.S."/>
        </authorList>
    </citation>
    <scope>NUCLEOTIDE SEQUENCE</scope>
    <source>
        <strain evidence="1">RS19-109</strain>
    </source>
</reference>
<proteinExistence type="predicted"/>
<name>A0A9X4MLL0_9BACT</name>
<dbReference type="Proteomes" id="UP001154240">
    <property type="component" value="Unassembled WGS sequence"/>
</dbReference>
<organism evidence="1 2">
    <name type="scientific">Thiovibrio frasassiensis</name>
    <dbReference type="NCBI Taxonomy" id="2984131"/>
    <lineage>
        <taxon>Bacteria</taxon>
        <taxon>Pseudomonadati</taxon>
        <taxon>Thermodesulfobacteriota</taxon>
        <taxon>Desulfobulbia</taxon>
        <taxon>Desulfobulbales</taxon>
        <taxon>Thiovibrionaceae</taxon>
        <taxon>Thiovibrio</taxon>
    </lineage>
</organism>
<protein>
    <submittedName>
        <fullName evidence="1">Uncharacterized protein</fullName>
    </submittedName>
</protein>
<dbReference type="EMBL" id="JAPHEH010000001">
    <property type="protein sequence ID" value="MDG4475037.1"/>
    <property type="molecule type" value="Genomic_DNA"/>
</dbReference>
<evidence type="ECO:0000313" key="1">
    <source>
        <dbReference type="EMBL" id="MDG4475037.1"/>
    </source>
</evidence>
<evidence type="ECO:0000313" key="2">
    <source>
        <dbReference type="Proteomes" id="UP001154240"/>
    </source>
</evidence>
<dbReference type="AlphaFoldDB" id="A0A9X4MLL0"/>